<keyword evidence="1" id="KW-0472">Membrane</keyword>
<feature type="transmembrane region" description="Helical" evidence="1">
    <location>
        <begin position="39"/>
        <end position="58"/>
    </location>
</feature>
<proteinExistence type="predicted"/>
<feature type="domain" description="SPW repeat-containing integral membrane" evidence="2">
    <location>
        <begin position="12"/>
        <end position="106"/>
    </location>
</feature>
<evidence type="ECO:0000313" key="4">
    <source>
        <dbReference type="Proteomes" id="UP001555786"/>
    </source>
</evidence>
<gene>
    <name evidence="3" type="ORF">ABXS05_30695</name>
</gene>
<feature type="transmembrane region" description="Helical" evidence="1">
    <location>
        <begin position="88"/>
        <end position="111"/>
    </location>
</feature>
<feature type="transmembrane region" description="Helical" evidence="1">
    <location>
        <begin position="12"/>
        <end position="33"/>
    </location>
</feature>
<organism evidence="3 4">
    <name type="scientific">Labrys neptuniae</name>
    <dbReference type="NCBI Taxonomy" id="376174"/>
    <lineage>
        <taxon>Bacteria</taxon>
        <taxon>Pseudomonadati</taxon>
        <taxon>Pseudomonadota</taxon>
        <taxon>Alphaproteobacteria</taxon>
        <taxon>Hyphomicrobiales</taxon>
        <taxon>Xanthobacteraceae</taxon>
        <taxon>Labrys</taxon>
    </lineage>
</organism>
<evidence type="ECO:0000259" key="2">
    <source>
        <dbReference type="Pfam" id="PF03779"/>
    </source>
</evidence>
<reference evidence="3 4" key="1">
    <citation type="submission" date="2024-07" db="EMBL/GenBank/DDBJ databases">
        <title>Description of Labrys sedimenti sp. nov., isolated from a diclofenac-degrading enrichment culture.</title>
        <authorList>
            <person name="Tancsics A."/>
            <person name="Csepanyi A."/>
        </authorList>
    </citation>
    <scope>NUCLEOTIDE SEQUENCE [LARGE SCALE GENOMIC DNA]</scope>
    <source>
        <strain evidence="3 4">LMG 23578</strain>
    </source>
</reference>
<protein>
    <recommendedName>
        <fullName evidence="2">SPW repeat-containing integral membrane domain-containing protein</fullName>
    </recommendedName>
</protein>
<dbReference type="EMBL" id="JBFNQD010000020">
    <property type="protein sequence ID" value="MEW9309952.1"/>
    <property type="molecule type" value="Genomic_DNA"/>
</dbReference>
<dbReference type="InterPro" id="IPR005530">
    <property type="entry name" value="SPW"/>
</dbReference>
<keyword evidence="4" id="KW-1185">Reference proteome</keyword>
<name>A0ABV3PW98_9HYPH</name>
<accession>A0ABV3PW98</accession>
<dbReference type="Proteomes" id="UP001555786">
    <property type="component" value="Unassembled WGS sequence"/>
</dbReference>
<comment type="caution">
    <text evidence="3">The sequence shown here is derived from an EMBL/GenBank/DDBJ whole genome shotgun (WGS) entry which is preliminary data.</text>
</comment>
<keyword evidence="1" id="KW-1133">Transmembrane helix</keyword>
<keyword evidence="1" id="KW-0812">Transmembrane</keyword>
<evidence type="ECO:0000313" key="3">
    <source>
        <dbReference type="EMBL" id="MEW9309952.1"/>
    </source>
</evidence>
<dbReference type="Pfam" id="PF03779">
    <property type="entry name" value="SPW"/>
    <property type="match status" value="1"/>
</dbReference>
<dbReference type="RefSeq" id="WP_367626525.1">
    <property type="nucleotide sequence ID" value="NZ_JBFNQD010000020.1"/>
</dbReference>
<evidence type="ECO:0000256" key="1">
    <source>
        <dbReference type="SAM" id="Phobius"/>
    </source>
</evidence>
<sequence>MWRSIIFNRKAQDWALVGLATALFLSPWFFGFAAKPSAWIAWFSSLFIAYLGFAATFSRGEDWEEWLCAALGAGLLFGPEAVGQPFGIAATTTFWGIGAMTMAISLWAVWLNRRPADE</sequence>